<dbReference type="AlphaFoldDB" id="A0A1H5GZ35"/>
<feature type="transmembrane region" description="Helical" evidence="1">
    <location>
        <begin position="63"/>
        <end position="86"/>
    </location>
</feature>
<reference evidence="2 3" key="1">
    <citation type="submission" date="2016-10" db="EMBL/GenBank/DDBJ databases">
        <authorList>
            <person name="de Groot N.N."/>
        </authorList>
    </citation>
    <scope>NUCLEOTIDE SEQUENCE [LARGE SCALE GENOMIC DNA]</scope>
    <source>
        <strain evidence="2 3">DSM 22274</strain>
    </source>
</reference>
<evidence type="ECO:0000256" key="1">
    <source>
        <dbReference type="SAM" id="Phobius"/>
    </source>
</evidence>
<dbReference type="Proteomes" id="UP000182725">
    <property type="component" value="Unassembled WGS sequence"/>
</dbReference>
<accession>A0A1H5GZ35</accession>
<proteinExistence type="predicted"/>
<evidence type="ECO:0000313" key="3">
    <source>
        <dbReference type="Proteomes" id="UP000182725"/>
    </source>
</evidence>
<keyword evidence="1" id="KW-0472">Membrane</keyword>
<organism evidence="2 3">
    <name type="scientific">Arthrobacter alpinus</name>
    <dbReference type="NCBI Taxonomy" id="656366"/>
    <lineage>
        <taxon>Bacteria</taxon>
        <taxon>Bacillati</taxon>
        <taxon>Actinomycetota</taxon>
        <taxon>Actinomycetes</taxon>
        <taxon>Micrococcales</taxon>
        <taxon>Micrococcaceae</taxon>
        <taxon>Arthrobacter</taxon>
    </lineage>
</organism>
<sequence>MSVYKPLMWFLNNECGVNESGEPVFMSPRTTFLFGDFDRRTASEVATGLRAARRRNLRIDFRLYVVPALILQGGAVLCVYVVPWMFGDF</sequence>
<evidence type="ECO:0000313" key="2">
    <source>
        <dbReference type="EMBL" id="SEE20731.1"/>
    </source>
</evidence>
<gene>
    <name evidence="2" type="ORF">SAMN04489740_0882</name>
</gene>
<protein>
    <submittedName>
        <fullName evidence="2">Uncharacterized protein</fullName>
    </submittedName>
</protein>
<keyword evidence="1" id="KW-1133">Transmembrane helix</keyword>
<dbReference type="EMBL" id="FNTV01000001">
    <property type="protein sequence ID" value="SEE20731.1"/>
    <property type="molecule type" value="Genomic_DNA"/>
</dbReference>
<name>A0A1H5GZ35_9MICC</name>
<keyword evidence="1" id="KW-0812">Transmembrane</keyword>